<proteinExistence type="predicted"/>
<keyword evidence="5" id="KW-1185">Reference proteome</keyword>
<evidence type="ECO:0000313" key="5">
    <source>
        <dbReference type="Proteomes" id="UP000585665"/>
    </source>
</evidence>
<dbReference type="AlphaFoldDB" id="A0A850PFY0"/>
<evidence type="ECO:0000313" key="4">
    <source>
        <dbReference type="EMBL" id="NVN40051.1"/>
    </source>
</evidence>
<sequence length="189" mass="20116">MSSGHEREGRKDALLEALADLVLAEGLGTMGLRGVAARLGTSDRMLIYYFSSKDQLVTAVLDRVSQKLAVILGAHSVGPRLRPGTFLRTALGLGRDSSVAPFMRLWSDVVARGARREVPYNDIAAKVVADWLGWIQSRLVPHPDLATQAAAILSIVEGSVILELARPGSTPALDDYLAGVLGEGEEDAG</sequence>
<protein>
    <submittedName>
        <fullName evidence="4">TetR/AcrR family transcriptional regulator</fullName>
    </submittedName>
</protein>
<accession>A0A850PFY0</accession>
<feature type="DNA-binding region" description="H-T-H motif" evidence="2">
    <location>
        <begin position="31"/>
        <end position="50"/>
    </location>
</feature>
<evidence type="ECO:0000259" key="3">
    <source>
        <dbReference type="PROSITE" id="PS50977"/>
    </source>
</evidence>
<evidence type="ECO:0000256" key="2">
    <source>
        <dbReference type="PROSITE-ProRule" id="PRU00335"/>
    </source>
</evidence>
<comment type="caution">
    <text evidence="4">The sequence shown here is derived from an EMBL/GenBank/DDBJ whole genome shotgun (WGS) entry which is preliminary data.</text>
</comment>
<evidence type="ECO:0000256" key="1">
    <source>
        <dbReference type="ARBA" id="ARBA00023125"/>
    </source>
</evidence>
<dbReference type="InterPro" id="IPR009057">
    <property type="entry name" value="Homeodomain-like_sf"/>
</dbReference>
<dbReference type="InterPro" id="IPR001647">
    <property type="entry name" value="HTH_TetR"/>
</dbReference>
<dbReference type="GO" id="GO:0003677">
    <property type="term" value="F:DNA binding"/>
    <property type="evidence" value="ECO:0007669"/>
    <property type="project" value="UniProtKB-UniRule"/>
</dbReference>
<keyword evidence="1 2" id="KW-0238">DNA-binding</keyword>
<gene>
    <name evidence="4" type="ORF">HUK82_05665</name>
</gene>
<dbReference type="PROSITE" id="PS50977">
    <property type="entry name" value="HTH_TETR_2"/>
    <property type="match status" value="1"/>
</dbReference>
<dbReference type="RefSeq" id="WP_176613027.1">
    <property type="nucleotide sequence ID" value="NZ_JABXXR010000025.1"/>
</dbReference>
<dbReference type="Pfam" id="PF00440">
    <property type="entry name" value="TetR_N"/>
    <property type="match status" value="1"/>
</dbReference>
<name>A0A850PFY0_9PROT</name>
<reference evidence="4 5" key="1">
    <citation type="submission" date="2020-06" db="EMBL/GenBank/DDBJ databases">
        <title>Description of novel acetic acid bacteria.</title>
        <authorList>
            <person name="Sombolestani A."/>
        </authorList>
    </citation>
    <scope>NUCLEOTIDE SEQUENCE [LARGE SCALE GENOMIC DNA]</scope>
    <source>
        <strain evidence="4 5">LMG 27010</strain>
    </source>
</reference>
<dbReference type="Gene3D" id="1.10.357.10">
    <property type="entry name" value="Tetracycline Repressor, domain 2"/>
    <property type="match status" value="1"/>
</dbReference>
<dbReference type="EMBL" id="JABXXR010000025">
    <property type="protein sequence ID" value="NVN40051.1"/>
    <property type="molecule type" value="Genomic_DNA"/>
</dbReference>
<dbReference type="SUPFAM" id="SSF46689">
    <property type="entry name" value="Homeodomain-like"/>
    <property type="match status" value="1"/>
</dbReference>
<organism evidence="4 5">
    <name type="scientific">Ameyamaea chiangmaiensis</name>
    <dbReference type="NCBI Taxonomy" id="442969"/>
    <lineage>
        <taxon>Bacteria</taxon>
        <taxon>Pseudomonadati</taxon>
        <taxon>Pseudomonadota</taxon>
        <taxon>Alphaproteobacteria</taxon>
        <taxon>Acetobacterales</taxon>
        <taxon>Acetobacteraceae</taxon>
        <taxon>Ameyamaea</taxon>
    </lineage>
</organism>
<feature type="domain" description="HTH tetR-type" evidence="3">
    <location>
        <begin position="8"/>
        <end position="68"/>
    </location>
</feature>
<dbReference type="Proteomes" id="UP000585665">
    <property type="component" value="Unassembled WGS sequence"/>
</dbReference>